<protein>
    <recommendedName>
        <fullName evidence="1">N-acetyltransferase domain-containing protein</fullName>
    </recommendedName>
</protein>
<gene>
    <name evidence="2" type="ORF">F53441_2303</name>
</gene>
<dbReference type="EMBL" id="JAADJG010000095">
    <property type="protein sequence ID" value="KAF4455340.1"/>
    <property type="molecule type" value="Genomic_DNA"/>
</dbReference>
<reference evidence="2" key="1">
    <citation type="submission" date="2020-01" db="EMBL/GenBank/DDBJ databases">
        <title>Identification and distribution of gene clusters putatively required for synthesis of sphingolipid metabolism inhibitors in phylogenetically diverse species of the filamentous fungus Fusarium.</title>
        <authorList>
            <person name="Kim H.-S."/>
            <person name="Busman M."/>
            <person name="Brown D.W."/>
            <person name="Divon H."/>
            <person name="Uhlig S."/>
            <person name="Proctor R.H."/>
        </authorList>
    </citation>
    <scope>NUCLEOTIDE SEQUENCE</scope>
    <source>
        <strain evidence="2">NRRL 53441</strain>
    </source>
</reference>
<dbReference type="InterPro" id="IPR000182">
    <property type="entry name" value="GNAT_dom"/>
</dbReference>
<dbReference type="AlphaFoldDB" id="A0A8H4P184"/>
<dbReference type="InterPro" id="IPR052523">
    <property type="entry name" value="Trichothecene_AcTrans"/>
</dbReference>
<evidence type="ECO:0000259" key="1">
    <source>
        <dbReference type="PROSITE" id="PS51186"/>
    </source>
</evidence>
<evidence type="ECO:0000313" key="3">
    <source>
        <dbReference type="Proteomes" id="UP000605986"/>
    </source>
</evidence>
<dbReference type="Pfam" id="PF13508">
    <property type="entry name" value="Acetyltransf_7"/>
    <property type="match status" value="1"/>
</dbReference>
<dbReference type="PANTHER" id="PTHR42791:SF1">
    <property type="entry name" value="N-ACETYLTRANSFERASE DOMAIN-CONTAINING PROTEIN"/>
    <property type="match status" value="1"/>
</dbReference>
<accession>A0A8H4P184</accession>
<evidence type="ECO:0000313" key="2">
    <source>
        <dbReference type="EMBL" id="KAF4455340.1"/>
    </source>
</evidence>
<dbReference type="GO" id="GO:0016747">
    <property type="term" value="F:acyltransferase activity, transferring groups other than amino-acyl groups"/>
    <property type="evidence" value="ECO:0007669"/>
    <property type="project" value="InterPro"/>
</dbReference>
<dbReference type="OrthoDB" id="544277at2759"/>
<dbReference type="Proteomes" id="UP000605986">
    <property type="component" value="Unassembled WGS sequence"/>
</dbReference>
<dbReference type="PANTHER" id="PTHR42791">
    <property type="entry name" value="GNAT FAMILY ACETYLTRANSFERASE"/>
    <property type="match status" value="1"/>
</dbReference>
<dbReference type="PROSITE" id="PS51186">
    <property type="entry name" value="GNAT"/>
    <property type="match status" value="1"/>
</dbReference>
<dbReference type="SUPFAM" id="SSF55729">
    <property type="entry name" value="Acyl-CoA N-acyltransferases (Nat)"/>
    <property type="match status" value="1"/>
</dbReference>
<keyword evidence="3" id="KW-1185">Reference proteome</keyword>
<comment type="caution">
    <text evidence="2">The sequence shown here is derived from an EMBL/GenBank/DDBJ whole genome shotgun (WGS) entry which is preliminary data.</text>
</comment>
<dbReference type="InterPro" id="IPR016181">
    <property type="entry name" value="Acyl_CoA_acyltransferase"/>
</dbReference>
<dbReference type="CDD" id="cd04301">
    <property type="entry name" value="NAT_SF"/>
    <property type="match status" value="1"/>
</dbReference>
<sequence>METNKSSRSGTNGSGALAKWRRRSLIPSTWETSVRFVNVNESAAAGSALAQAFATDAMSQYVLDGDDMADYSDEQKWKLHVDYMTYMVAAHCYKGMVTAIGSDYDALALWLAPGQVTDDWWTSLRSGMWKLYYQLSTEGRRRYYDEMLPILDQTKEEVMGDRNQNCYYLVYIGTKPNAQGRGYGGKLIRDMVAKADAEQRPMYLESSTERNNGFYAKFGFEVKRDVVFEGGPEPITMWIMGDEPLISPTADTGSEAEIEEIENIEDIEDIAHRQQDWKCVVM</sequence>
<dbReference type="Gene3D" id="3.40.630.30">
    <property type="match status" value="1"/>
</dbReference>
<name>A0A8H4P184_9HYPO</name>
<proteinExistence type="predicted"/>
<feature type="domain" description="N-acetyltransferase" evidence="1">
    <location>
        <begin position="107"/>
        <end position="242"/>
    </location>
</feature>
<organism evidence="2 3">
    <name type="scientific">Fusarium austroafricanum</name>
    <dbReference type="NCBI Taxonomy" id="2364996"/>
    <lineage>
        <taxon>Eukaryota</taxon>
        <taxon>Fungi</taxon>
        <taxon>Dikarya</taxon>
        <taxon>Ascomycota</taxon>
        <taxon>Pezizomycotina</taxon>
        <taxon>Sordariomycetes</taxon>
        <taxon>Hypocreomycetidae</taxon>
        <taxon>Hypocreales</taxon>
        <taxon>Nectriaceae</taxon>
        <taxon>Fusarium</taxon>
        <taxon>Fusarium concolor species complex</taxon>
    </lineage>
</organism>